<feature type="domain" description="BPL/LPL catalytic" evidence="10">
    <location>
        <begin position="57"/>
        <end position="239"/>
    </location>
</feature>
<evidence type="ECO:0000256" key="5">
    <source>
        <dbReference type="HAMAP-Rule" id="MF_00013"/>
    </source>
</evidence>
<evidence type="ECO:0000256" key="2">
    <source>
        <dbReference type="ARBA" id="ARBA00022679"/>
    </source>
</evidence>
<dbReference type="BioCyc" id="DPIE1322246:BN4_RS15960-MONOMER"/>
<dbReference type="PIRSF" id="PIRSF016262">
    <property type="entry name" value="LPLase"/>
    <property type="match status" value="1"/>
</dbReference>
<dbReference type="HAMAP" id="MF_00013">
    <property type="entry name" value="LipB"/>
    <property type="match status" value="1"/>
</dbReference>
<comment type="function">
    <text evidence="4 5 6">Catalyzes the transfer of endogenously produced octanoic acid from octanoyl-acyl-carrier-protein onto the lipoyl domains of lipoate-dependent enzymes. Lipoyl-ACP can also act as a substrate although octanoyl-ACP is likely to be the physiological substrate.</text>
</comment>
<dbReference type="CDD" id="cd16444">
    <property type="entry name" value="LipB"/>
    <property type="match status" value="1"/>
</dbReference>
<dbReference type="Pfam" id="PF21948">
    <property type="entry name" value="LplA-B_cat"/>
    <property type="match status" value="1"/>
</dbReference>
<dbReference type="UniPathway" id="UPA00538">
    <property type="reaction ID" value="UER00592"/>
</dbReference>
<evidence type="ECO:0000313" key="12">
    <source>
        <dbReference type="Proteomes" id="UP000011724"/>
    </source>
</evidence>
<keyword evidence="3 5" id="KW-0012">Acyltransferase</keyword>
<evidence type="ECO:0000313" key="11">
    <source>
        <dbReference type="EMBL" id="CCH50405.1"/>
    </source>
</evidence>
<dbReference type="InterPro" id="IPR020605">
    <property type="entry name" value="Octanoyltransferase_CS"/>
</dbReference>
<dbReference type="HOGENOM" id="CLU_035168_1_1_7"/>
<dbReference type="PATRIC" id="fig|879567.3.peg.3434"/>
<dbReference type="GO" id="GO:0033819">
    <property type="term" value="F:lipoyl(octanoyl) transferase activity"/>
    <property type="evidence" value="ECO:0007669"/>
    <property type="project" value="UniProtKB-EC"/>
</dbReference>
<comment type="subcellular location">
    <subcellularLocation>
        <location evidence="5">Cytoplasm</location>
    </subcellularLocation>
</comment>
<dbReference type="EC" id="2.3.1.181" evidence="5 6"/>
<evidence type="ECO:0000256" key="9">
    <source>
        <dbReference type="PIRSR" id="PIRSR016262-3"/>
    </source>
</evidence>
<dbReference type="NCBIfam" id="NF010925">
    <property type="entry name" value="PRK14345.1"/>
    <property type="match status" value="1"/>
</dbReference>
<accession>M1WNK9</accession>
<dbReference type="GO" id="GO:0009249">
    <property type="term" value="P:protein lipoylation"/>
    <property type="evidence" value="ECO:0007669"/>
    <property type="project" value="InterPro"/>
</dbReference>
<comment type="similarity">
    <text evidence="5 6">Belongs to the LipB family.</text>
</comment>
<sequence length="253" mass="28216">MHVALTKETFMEQQSGTIEKIEGAMFDQEGVLLEFSQCEYADMARLQEVLRNKRYQEDIPDVVIFLEHTACITVGRSGGYENILADNVALKNNGIAVHETPRGGNITYHGPGQLVCYPILSLEGEKRDLHLYARNMEEVMIRTVESFGIQAGRKPQYPGVWVGENKIGAMGIAVRKWTTMHGIALNVCPDLDHFSLIVPCGIGSHGVTSMAEVLGSSIDIKSVRSEMQRHFSEIFEISLHPVELKDLIEEESL</sequence>
<dbReference type="eggNOG" id="COG0321">
    <property type="taxonomic scope" value="Bacteria"/>
</dbReference>
<reference evidence="12" key="2">
    <citation type="journal article" date="2013" name="Stand. Genomic Sci.">
        <title>Complete genome sequence of Desulfocapsa sulfexigens, a marine deltaproteobacterium specialized in disproportionating inorganic sulfur compounds.</title>
        <authorList>
            <person name="Finster K.W."/>
            <person name="Kjeldsen K.U."/>
            <person name="Kube M."/>
            <person name="Reinhardt R."/>
            <person name="Mussmann M."/>
            <person name="Amann R."/>
            <person name="Schreiber L."/>
        </authorList>
    </citation>
    <scope>NUCLEOTIDE SEQUENCE [LARGE SCALE GENOMIC DNA]</scope>
    <source>
        <strain evidence="12">DSM 10523 / SB164P1</strain>
    </source>
</reference>
<dbReference type="Proteomes" id="UP000011724">
    <property type="component" value="Chromosome"/>
</dbReference>
<dbReference type="GO" id="GO:0005737">
    <property type="term" value="C:cytoplasm"/>
    <property type="evidence" value="ECO:0007669"/>
    <property type="project" value="UniProtKB-SubCell"/>
</dbReference>
<evidence type="ECO:0000256" key="1">
    <source>
        <dbReference type="ARBA" id="ARBA00004821"/>
    </source>
</evidence>
<dbReference type="PANTHER" id="PTHR10993:SF7">
    <property type="entry name" value="LIPOYLTRANSFERASE 2, MITOCHONDRIAL-RELATED"/>
    <property type="match status" value="1"/>
</dbReference>
<feature type="active site" description="Acyl-thioester intermediate" evidence="5 7">
    <location>
        <position position="200"/>
    </location>
</feature>
<dbReference type="STRING" id="1322246.BN4_20343"/>
<feature type="binding site" evidence="5 8">
    <location>
        <begin position="182"/>
        <end position="184"/>
    </location>
    <ligand>
        <name>substrate</name>
    </ligand>
</feature>
<dbReference type="PANTHER" id="PTHR10993">
    <property type="entry name" value="OCTANOYLTRANSFERASE"/>
    <property type="match status" value="1"/>
</dbReference>
<proteinExistence type="inferred from homology"/>
<evidence type="ECO:0000256" key="7">
    <source>
        <dbReference type="PIRSR" id="PIRSR016262-1"/>
    </source>
</evidence>
<comment type="pathway">
    <text evidence="1 5 6">Protein modification; protein lipoylation via endogenous pathway; protein N(6)-(lipoyl)lysine from octanoyl-[acyl-carrier-protein]: step 1/2.</text>
</comment>
<feature type="binding site" evidence="5 8">
    <location>
        <begin position="102"/>
        <end position="109"/>
    </location>
    <ligand>
        <name>substrate</name>
    </ligand>
</feature>
<organism evidence="11 12">
    <name type="scientific">Pseudodesulfovibrio piezophilus (strain DSM 21447 / JCM 15486 / C1TLV30)</name>
    <name type="common">Desulfovibrio piezophilus</name>
    <dbReference type="NCBI Taxonomy" id="1322246"/>
    <lineage>
        <taxon>Bacteria</taxon>
        <taxon>Pseudomonadati</taxon>
        <taxon>Thermodesulfobacteriota</taxon>
        <taxon>Desulfovibrionia</taxon>
        <taxon>Desulfovibrionales</taxon>
        <taxon>Desulfovibrionaceae</taxon>
    </lineage>
</organism>
<dbReference type="InterPro" id="IPR000544">
    <property type="entry name" value="Octanoyltransferase"/>
</dbReference>
<dbReference type="AlphaFoldDB" id="M1WNK9"/>
<gene>
    <name evidence="5 11" type="primary">lipB</name>
    <name evidence="11" type="ordered locus">BN4_20343</name>
</gene>
<keyword evidence="2 5" id="KW-0808">Transferase</keyword>
<reference evidence="11 12" key="1">
    <citation type="journal article" date="2013" name="PLoS ONE">
        <title>The first genomic and proteomic characterization of a deep-sea sulfate reducer: insights into the piezophilic lifestyle of Desulfovibrio piezophilus.</title>
        <authorList>
            <person name="Pradel N."/>
            <person name="Ji B."/>
            <person name="Gimenez G."/>
            <person name="Talla E."/>
            <person name="Lenoble P."/>
            <person name="Garel M."/>
            <person name="Tamburini C."/>
            <person name="Fourquet P."/>
            <person name="Lebrun R."/>
            <person name="Bertin P."/>
            <person name="Denis Y."/>
            <person name="Pophillat M."/>
            <person name="Barbe V."/>
            <person name="Ollivier B."/>
            <person name="Dolla A."/>
        </authorList>
    </citation>
    <scope>NUCLEOTIDE SEQUENCE [LARGE SCALE GENOMIC DNA]</scope>
    <source>
        <strain evidence="12">DSM 10523 / SB164P1</strain>
    </source>
</reference>
<evidence type="ECO:0000256" key="8">
    <source>
        <dbReference type="PIRSR" id="PIRSR016262-2"/>
    </source>
</evidence>
<evidence type="ECO:0000256" key="6">
    <source>
        <dbReference type="PIRNR" id="PIRNR016262"/>
    </source>
</evidence>
<dbReference type="InterPro" id="IPR045864">
    <property type="entry name" value="aa-tRNA-synth_II/BPL/LPL"/>
</dbReference>
<comment type="catalytic activity">
    <reaction evidence="5 6">
        <text>octanoyl-[ACP] + L-lysyl-[protein] = N(6)-octanoyl-L-lysyl-[protein] + holo-[ACP] + H(+)</text>
        <dbReference type="Rhea" id="RHEA:17665"/>
        <dbReference type="Rhea" id="RHEA-COMP:9636"/>
        <dbReference type="Rhea" id="RHEA-COMP:9685"/>
        <dbReference type="Rhea" id="RHEA-COMP:9752"/>
        <dbReference type="Rhea" id="RHEA-COMP:9928"/>
        <dbReference type="ChEBI" id="CHEBI:15378"/>
        <dbReference type="ChEBI" id="CHEBI:29969"/>
        <dbReference type="ChEBI" id="CHEBI:64479"/>
        <dbReference type="ChEBI" id="CHEBI:78463"/>
        <dbReference type="ChEBI" id="CHEBI:78809"/>
        <dbReference type="EC" id="2.3.1.181"/>
    </reaction>
</comment>
<dbReference type="NCBIfam" id="TIGR00214">
    <property type="entry name" value="lipB"/>
    <property type="match status" value="1"/>
</dbReference>
<dbReference type="PROSITE" id="PS01313">
    <property type="entry name" value="LIPB"/>
    <property type="match status" value="1"/>
</dbReference>
<dbReference type="SUPFAM" id="SSF55681">
    <property type="entry name" value="Class II aaRS and biotin synthetases"/>
    <property type="match status" value="1"/>
</dbReference>
<feature type="site" description="Lowers pKa of active site Cys" evidence="5 9">
    <location>
        <position position="166"/>
    </location>
</feature>
<feature type="binding site" evidence="5 8">
    <location>
        <begin position="169"/>
        <end position="171"/>
    </location>
    <ligand>
        <name>substrate</name>
    </ligand>
</feature>
<dbReference type="PROSITE" id="PS51733">
    <property type="entry name" value="BPL_LPL_CATALYTIC"/>
    <property type="match status" value="1"/>
</dbReference>
<dbReference type="InterPro" id="IPR004143">
    <property type="entry name" value="BPL_LPL_catalytic"/>
</dbReference>
<evidence type="ECO:0000259" key="10">
    <source>
        <dbReference type="PROSITE" id="PS51733"/>
    </source>
</evidence>
<comment type="miscellaneous">
    <text evidence="5">In the reaction, the free carboxyl group of octanoic acid is attached via an amide linkage to the epsilon-amino group of a specific lysine residue of lipoyl domains of lipoate-dependent enzymes.</text>
</comment>
<keyword evidence="12" id="KW-1185">Reference proteome</keyword>
<dbReference type="KEGG" id="dpi:BN4_20343"/>
<dbReference type="Gene3D" id="3.30.930.10">
    <property type="entry name" value="Bira Bifunctional Protein, Domain 2"/>
    <property type="match status" value="1"/>
</dbReference>
<evidence type="ECO:0000256" key="3">
    <source>
        <dbReference type="ARBA" id="ARBA00023315"/>
    </source>
</evidence>
<name>M1WNK9_PSEP2</name>
<protein>
    <recommendedName>
        <fullName evidence="5 6">Octanoyltransferase</fullName>
        <ecNumber evidence="5 6">2.3.1.181</ecNumber>
    </recommendedName>
    <alternativeName>
        <fullName evidence="5">Lipoate-protein ligase B</fullName>
    </alternativeName>
    <alternativeName>
        <fullName evidence="5">Lipoyl/octanoyl transferase</fullName>
    </alternativeName>
    <alternativeName>
        <fullName evidence="5">Octanoyl-[acyl-carrier-protein]-protein N-octanoyltransferase</fullName>
    </alternativeName>
</protein>
<dbReference type="EMBL" id="FO203427">
    <property type="protein sequence ID" value="CCH50405.1"/>
    <property type="molecule type" value="Genomic_DNA"/>
</dbReference>
<keyword evidence="5" id="KW-0963">Cytoplasm</keyword>
<evidence type="ECO:0000256" key="4">
    <source>
        <dbReference type="ARBA" id="ARBA00024732"/>
    </source>
</evidence>